<dbReference type="InterPro" id="IPR028081">
    <property type="entry name" value="Leu-bd"/>
</dbReference>
<dbReference type="EMBL" id="CP002299">
    <property type="protein sequence ID" value="ADP84383.1"/>
    <property type="molecule type" value="Genomic_DNA"/>
</dbReference>
<dbReference type="eggNOG" id="COG0683">
    <property type="taxonomic scope" value="Bacteria"/>
</dbReference>
<accession>E3J719</accession>
<dbReference type="RefSeq" id="WP_013427496.1">
    <property type="nucleotide sequence ID" value="NC_014666.1"/>
</dbReference>
<organism evidence="5 6">
    <name type="scientific">Pseudofrankia inefficax (strain DSM 45817 / CECT 9037 / DDB 130130 / EuI1c)</name>
    <name type="common">Frankia inefficax</name>
    <dbReference type="NCBI Taxonomy" id="298654"/>
    <lineage>
        <taxon>Bacteria</taxon>
        <taxon>Bacillati</taxon>
        <taxon>Actinomycetota</taxon>
        <taxon>Actinomycetes</taxon>
        <taxon>Frankiales</taxon>
        <taxon>Frankiaceae</taxon>
        <taxon>Pseudofrankia</taxon>
    </lineage>
</organism>
<reference evidence="5 6" key="1">
    <citation type="submission" date="2010-10" db="EMBL/GenBank/DDBJ databases">
        <title>Complete sequence of Frankia sp. EuI1c.</title>
        <authorList>
            <consortium name="US DOE Joint Genome Institute"/>
            <person name="Lucas S."/>
            <person name="Copeland A."/>
            <person name="Lapidus A."/>
            <person name="Cheng J.-F."/>
            <person name="Bruce D."/>
            <person name="Goodwin L."/>
            <person name="Pitluck S."/>
            <person name="Chertkov O."/>
            <person name="Detter J.C."/>
            <person name="Han C."/>
            <person name="Tapia R."/>
            <person name="Land M."/>
            <person name="Hauser L."/>
            <person name="Jeffries C."/>
            <person name="Kyrpides N."/>
            <person name="Ivanova N."/>
            <person name="Mikhailova N."/>
            <person name="Beauchemin N."/>
            <person name="Sen A."/>
            <person name="Sur S.A."/>
            <person name="Gtari M."/>
            <person name="Wall L."/>
            <person name="Tisa L."/>
            <person name="Woyke T."/>
        </authorList>
    </citation>
    <scope>NUCLEOTIDE SEQUENCE [LARGE SCALE GENOMIC DNA]</scope>
    <source>
        <strain evidence="6">DSM 45817 / CECT 9037 / EuI1c</strain>
    </source>
</reference>
<feature type="region of interest" description="Disordered" evidence="3">
    <location>
        <begin position="1"/>
        <end position="21"/>
    </location>
</feature>
<evidence type="ECO:0000313" key="6">
    <source>
        <dbReference type="Proteomes" id="UP000002484"/>
    </source>
</evidence>
<evidence type="ECO:0000256" key="2">
    <source>
        <dbReference type="ARBA" id="ARBA00022729"/>
    </source>
</evidence>
<dbReference type="PANTHER" id="PTHR30483">
    <property type="entry name" value="LEUCINE-SPECIFIC-BINDING PROTEIN"/>
    <property type="match status" value="1"/>
</dbReference>
<sequence>MTARRTPGFGRHREPGGLSGGLARRRGWRLGAVLLAAATFAVAGCGSSGSSGGSAAAGSSGAASGPTYTIGVISDLTGALGASNKNLPAAIKAGAIAAAADGYNLKYVIADGASSPAGELTAAHRLVDQEHVLAVIAISDLTFAAAPYLAAQGVPVIGGAVDSTEWNTDRNMFSVFGFPDYSKVTTTLGEFYKKVGATNIGAIGYGSVPSAADAARGAVVSSQTAGLKAGYLNDTFQLGSTDVGPAVLAMKNAGIDGLDIALQEISAFQIIKSLRQQGVDLKAPVLSIGYGDSLLSAGPAEIQDAQDVYFSLGWEPLELQTAATKKFQADLKAAGTTKVPGLPEYLAYTSMDAVTWGLKGAGAKPTRASMIDALLKVTNYDGAGLLGGHTINFGMDQRGVGGPGADNCLWFTLFKGQSFSVVSGADPVCGTVIPGKSVG</sequence>
<dbReference type="InterPro" id="IPR028082">
    <property type="entry name" value="Peripla_BP_I"/>
</dbReference>
<evidence type="ECO:0000256" key="1">
    <source>
        <dbReference type="ARBA" id="ARBA00010062"/>
    </source>
</evidence>
<name>E3J719_PSEI1</name>
<dbReference type="PANTHER" id="PTHR30483:SF6">
    <property type="entry name" value="PERIPLASMIC BINDING PROTEIN OF ABC TRANSPORTER FOR NATURAL AMINO ACIDS"/>
    <property type="match status" value="1"/>
</dbReference>
<dbReference type="OrthoDB" id="3204728at2"/>
<evidence type="ECO:0000313" key="5">
    <source>
        <dbReference type="EMBL" id="ADP84383.1"/>
    </source>
</evidence>
<dbReference type="AlphaFoldDB" id="E3J719"/>
<gene>
    <name evidence="5" type="ordered locus">FraEuI1c_6401</name>
</gene>
<dbReference type="InterPro" id="IPR051010">
    <property type="entry name" value="BCAA_transport"/>
</dbReference>
<comment type="similarity">
    <text evidence="1">Belongs to the leucine-binding protein family.</text>
</comment>
<feature type="domain" description="Leucine-binding protein" evidence="4">
    <location>
        <begin position="67"/>
        <end position="388"/>
    </location>
</feature>
<keyword evidence="2" id="KW-0732">Signal</keyword>
<dbReference type="HOGENOM" id="CLU_054023_0_0_11"/>
<protein>
    <recommendedName>
        <fullName evidence="4">Leucine-binding protein domain-containing protein</fullName>
    </recommendedName>
</protein>
<dbReference type="Proteomes" id="UP000002484">
    <property type="component" value="Chromosome"/>
</dbReference>
<dbReference type="SUPFAM" id="SSF53822">
    <property type="entry name" value="Periplasmic binding protein-like I"/>
    <property type="match status" value="1"/>
</dbReference>
<proteinExistence type="inferred from homology"/>
<dbReference type="KEGG" id="fri:FraEuI1c_6401"/>
<dbReference type="Gene3D" id="3.40.50.2300">
    <property type="match status" value="2"/>
</dbReference>
<dbReference type="InParanoid" id="E3J719"/>
<dbReference type="Pfam" id="PF13458">
    <property type="entry name" value="Peripla_BP_6"/>
    <property type="match status" value="1"/>
</dbReference>
<keyword evidence="6" id="KW-1185">Reference proteome</keyword>
<evidence type="ECO:0000259" key="4">
    <source>
        <dbReference type="Pfam" id="PF13458"/>
    </source>
</evidence>
<evidence type="ECO:0000256" key="3">
    <source>
        <dbReference type="SAM" id="MobiDB-lite"/>
    </source>
</evidence>
<dbReference type="STRING" id="298654.FraEuI1c_6401"/>